<keyword evidence="2" id="KW-1185">Reference proteome</keyword>
<sequence>MEKAFKLLPLLLLVLLLSCVLSVQARSLKPFKHSCEVGEDKDFASDLALRAVKTSGPSPRCKGHGFPNGYALGGIKESGPSPGEGHAETDTVHE</sequence>
<protein>
    <submittedName>
        <fullName evidence="1">Uncharacterized protein</fullName>
    </submittedName>
</protein>
<dbReference type="EMBL" id="CM056813">
    <property type="protein sequence ID" value="KAJ8640685.1"/>
    <property type="molecule type" value="Genomic_DNA"/>
</dbReference>
<reference evidence="1 2" key="1">
    <citation type="journal article" date="2022" name="Hortic Res">
        <title>A haplotype resolved chromosomal level avocado genome allows analysis of novel avocado genes.</title>
        <authorList>
            <person name="Nath O."/>
            <person name="Fletcher S.J."/>
            <person name="Hayward A."/>
            <person name="Shaw L.M."/>
            <person name="Masouleh A.K."/>
            <person name="Furtado A."/>
            <person name="Henry R.J."/>
            <person name="Mitter N."/>
        </authorList>
    </citation>
    <scope>NUCLEOTIDE SEQUENCE [LARGE SCALE GENOMIC DNA]</scope>
    <source>
        <strain evidence="2">cv. Hass</strain>
    </source>
</reference>
<dbReference type="Proteomes" id="UP001234297">
    <property type="component" value="Chromosome 5"/>
</dbReference>
<evidence type="ECO:0000313" key="2">
    <source>
        <dbReference type="Proteomes" id="UP001234297"/>
    </source>
</evidence>
<organism evidence="1 2">
    <name type="scientific">Persea americana</name>
    <name type="common">Avocado</name>
    <dbReference type="NCBI Taxonomy" id="3435"/>
    <lineage>
        <taxon>Eukaryota</taxon>
        <taxon>Viridiplantae</taxon>
        <taxon>Streptophyta</taxon>
        <taxon>Embryophyta</taxon>
        <taxon>Tracheophyta</taxon>
        <taxon>Spermatophyta</taxon>
        <taxon>Magnoliopsida</taxon>
        <taxon>Magnoliidae</taxon>
        <taxon>Laurales</taxon>
        <taxon>Lauraceae</taxon>
        <taxon>Persea</taxon>
    </lineage>
</organism>
<gene>
    <name evidence="1" type="ORF">MRB53_017379</name>
</gene>
<name>A0ACC2M4W5_PERAE</name>
<evidence type="ECO:0000313" key="1">
    <source>
        <dbReference type="EMBL" id="KAJ8640685.1"/>
    </source>
</evidence>
<comment type="caution">
    <text evidence="1">The sequence shown here is derived from an EMBL/GenBank/DDBJ whole genome shotgun (WGS) entry which is preliminary data.</text>
</comment>
<proteinExistence type="predicted"/>
<accession>A0ACC2M4W5</accession>